<dbReference type="SUPFAM" id="SSF52540">
    <property type="entry name" value="P-loop containing nucleoside triphosphate hydrolases"/>
    <property type="match status" value="1"/>
</dbReference>
<proteinExistence type="predicted"/>
<evidence type="ECO:0000256" key="1">
    <source>
        <dbReference type="ARBA" id="ARBA00022741"/>
    </source>
</evidence>
<dbReference type="SMART" id="SM00382">
    <property type="entry name" value="AAA"/>
    <property type="match status" value="1"/>
</dbReference>
<organism evidence="4">
    <name type="scientific">Leptospirillum sp. Group II '5-way CG'</name>
    <dbReference type="NCBI Taxonomy" id="419541"/>
    <lineage>
        <taxon>Bacteria</taxon>
        <taxon>Pseudomonadati</taxon>
        <taxon>Nitrospirota</taxon>
        <taxon>Nitrospiria</taxon>
        <taxon>Nitrospirales</taxon>
        <taxon>Nitrospiraceae</taxon>
        <taxon>Leptospirillum</taxon>
    </lineage>
</organism>
<dbReference type="AlphaFoldDB" id="B6ANJ8"/>
<dbReference type="CDD" id="cd00009">
    <property type="entry name" value="AAA"/>
    <property type="match status" value="1"/>
</dbReference>
<dbReference type="PANTHER" id="PTHR32071">
    <property type="entry name" value="TRANSCRIPTIONAL REGULATORY PROTEIN"/>
    <property type="match status" value="1"/>
</dbReference>
<dbReference type="EMBL" id="DS995260">
    <property type="protein sequence ID" value="EDZ38834.1"/>
    <property type="molecule type" value="Genomic_DNA"/>
</dbReference>
<evidence type="ECO:0000259" key="3">
    <source>
        <dbReference type="PROSITE" id="PS50045"/>
    </source>
</evidence>
<sequence>MDFRFEKDRVDENNLEEFLCAASPLMREVASEIRLYAPLDFPILIEGASGTGKELVARAIHSLSGRASSPFFPINLVEGAETLFESTLFGHRKGAFTGAEQGRIGCIEMAKDGTIFMDEVNSLPKFLQPKLLRVLEEKVYWPVGSMVPSITKARFVFASNQKLMNMLKDGSFRDDVMYRLGRIIRLPLLRDRLEDMQCLSTRLVAESSRNIIEALSRSKPNELVMDPILDGPPRLSEDALIKLRSHSWPGNIRELKVVMERAVLVCKNKVILPKDIEFDYPTDNGVEEYHVALENFNEKYFSRVASVAGENIRLGIKLTGLSETSYRRKLRKYRYKKRKGMDEGRH</sequence>
<dbReference type="PROSITE" id="PS50045">
    <property type="entry name" value="SIGMA54_INTERACT_4"/>
    <property type="match status" value="1"/>
</dbReference>
<feature type="domain" description="Sigma-54 factor interaction" evidence="3">
    <location>
        <begin position="19"/>
        <end position="264"/>
    </location>
</feature>
<dbReference type="Pfam" id="PF25601">
    <property type="entry name" value="AAA_lid_14"/>
    <property type="match status" value="1"/>
</dbReference>
<reference evidence="4" key="1">
    <citation type="journal article" date="2004" name="Nature">
        <title>Community structure and metabolism through reconstruction of microbial genomes from the environment.</title>
        <authorList>
            <person name="Tyson G.W."/>
            <person name="Chapman J."/>
            <person name="Hugenholtz P."/>
            <person name="Allen E.E."/>
            <person name="Ram R.J."/>
            <person name="Richardson P.M."/>
            <person name="Solovyev V.V."/>
            <person name="Rubin E.M."/>
            <person name="Rokhsar D.S."/>
            <person name="Banfield J.F."/>
        </authorList>
    </citation>
    <scope>NUCLEOTIDE SEQUENCE [LARGE SCALE GENOMIC DNA]</scope>
</reference>
<dbReference type="GO" id="GO:0005524">
    <property type="term" value="F:ATP binding"/>
    <property type="evidence" value="ECO:0007669"/>
    <property type="project" value="UniProtKB-KW"/>
</dbReference>
<keyword evidence="2" id="KW-0067">ATP-binding</keyword>
<dbReference type="InterPro" id="IPR058031">
    <property type="entry name" value="AAA_lid_NorR"/>
</dbReference>
<dbReference type="InterPro" id="IPR027417">
    <property type="entry name" value="P-loop_NTPase"/>
</dbReference>
<keyword evidence="1" id="KW-0547">Nucleotide-binding</keyword>
<name>B6ANJ8_9BACT</name>
<dbReference type="GO" id="GO:0006355">
    <property type="term" value="P:regulation of DNA-templated transcription"/>
    <property type="evidence" value="ECO:0007669"/>
    <property type="project" value="InterPro"/>
</dbReference>
<dbReference type="Pfam" id="PF00158">
    <property type="entry name" value="Sigma54_activat"/>
    <property type="match status" value="1"/>
</dbReference>
<protein>
    <submittedName>
        <fullName evidence="4">Transposase</fullName>
    </submittedName>
</protein>
<dbReference type="InterPro" id="IPR003593">
    <property type="entry name" value="AAA+_ATPase"/>
</dbReference>
<reference evidence="4" key="2">
    <citation type="journal article" date="2008" name="PLoS Biol.">
        <title>Population genomic analysis of strain variation in Leptospirillum group II bacteria involved in acid mine drainage formation.</title>
        <authorList>
            <person name="Simmons S.L."/>
            <person name="Dibartolo G."/>
            <person name="Denef V.J."/>
            <person name="Goltsman D.S."/>
            <person name="Thelen M.P."/>
            <person name="Banfield J.F."/>
        </authorList>
    </citation>
    <scope>NUCLEOTIDE SEQUENCE [LARGE SCALE GENOMIC DNA]</scope>
</reference>
<evidence type="ECO:0000256" key="2">
    <source>
        <dbReference type="ARBA" id="ARBA00022840"/>
    </source>
</evidence>
<gene>
    <name evidence="4" type="ORF">CGL2_10580006</name>
</gene>
<dbReference type="InterPro" id="IPR002078">
    <property type="entry name" value="Sigma_54_int"/>
</dbReference>
<dbReference type="Gene3D" id="1.10.8.60">
    <property type="match status" value="1"/>
</dbReference>
<dbReference type="Gene3D" id="3.40.50.300">
    <property type="entry name" value="P-loop containing nucleotide triphosphate hydrolases"/>
    <property type="match status" value="1"/>
</dbReference>
<evidence type="ECO:0000313" key="4">
    <source>
        <dbReference type="EMBL" id="EDZ38834.1"/>
    </source>
</evidence>
<accession>B6ANJ8</accession>